<feature type="transmembrane region" description="Helical" evidence="6">
    <location>
        <begin position="41"/>
        <end position="59"/>
    </location>
</feature>
<dbReference type="InterPro" id="IPR050367">
    <property type="entry name" value="APC_superfamily"/>
</dbReference>
<dbReference type="EMBL" id="JARRAG010000001">
    <property type="protein sequence ID" value="MDG3003371.1"/>
    <property type="molecule type" value="Genomic_DNA"/>
</dbReference>
<evidence type="ECO:0000256" key="2">
    <source>
        <dbReference type="ARBA" id="ARBA00022475"/>
    </source>
</evidence>
<evidence type="ECO:0000256" key="5">
    <source>
        <dbReference type="ARBA" id="ARBA00023136"/>
    </source>
</evidence>
<dbReference type="Proteomes" id="UP001216907">
    <property type="component" value="Unassembled WGS sequence"/>
</dbReference>
<dbReference type="PIRSF" id="PIRSF006060">
    <property type="entry name" value="AA_transporter"/>
    <property type="match status" value="1"/>
</dbReference>
<feature type="transmembrane region" description="Helical" evidence="6">
    <location>
        <begin position="291"/>
        <end position="318"/>
    </location>
</feature>
<evidence type="ECO:0000256" key="4">
    <source>
        <dbReference type="ARBA" id="ARBA00022989"/>
    </source>
</evidence>
<organism evidence="7 8">
    <name type="scientific">Paludisphaera mucosa</name>
    <dbReference type="NCBI Taxonomy" id="3030827"/>
    <lineage>
        <taxon>Bacteria</taxon>
        <taxon>Pseudomonadati</taxon>
        <taxon>Planctomycetota</taxon>
        <taxon>Planctomycetia</taxon>
        <taxon>Isosphaerales</taxon>
        <taxon>Isosphaeraceae</taxon>
        <taxon>Paludisphaera</taxon>
    </lineage>
</organism>
<sequence>MLQRRLRLLQAVSLNMSMMVGVGPFITIPAIIATMGGPQAMLGWILGAVVALADGFVWCELASAFPGSGGTYHFFDAAYGESLLGRSLKFLFVWQFLFSGPLEVATGAIGLAQYVSFFFPQLQQPAWNWGVIIPGLDSPVPWFNVLGVAVMGLVTFLAYRRIEVAGRLLVVLWVGMLFTVGWVIATGLSHFDARLAFSFPEHAWDATSANATGLGMALAIAMYDFLGYYQICYLGDEVEDPSRTIPRAILISVLAIAAIYLTMNVCILGVLPWQDAMRSTHVASDMMERVLGSRAAGFLTVMIIWTALASTFAALLGYSRVPYASAKAGHFPRFFAATHAEGDFPHRSLMLIGGLGMLACLADLGTVIAALLTSRILVQFVGQIATVFWLRRNPEVMARLRFRMPFFPIPAIVALVGWLFVFGTSKWMIIAYGLGSLVLGVVVFMIWDAFRRDDGDHRSRDEPAAARG</sequence>
<protein>
    <submittedName>
        <fullName evidence="7">APC family permease</fullName>
    </submittedName>
</protein>
<dbReference type="InterPro" id="IPR002293">
    <property type="entry name" value="AA/rel_permease1"/>
</dbReference>
<feature type="transmembrane region" description="Helical" evidence="6">
    <location>
        <begin position="249"/>
        <end position="271"/>
    </location>
</feature>
<evidence type="ECO:0000313" key="8">
    <source>
        <dbReference type="Proteomes" id="UP001216907"/>
    </source>
</evidence>
<feature type="transmembrane region" description="Helical" evidence="6">
    <location>
        <begin position="12"/>
        <end position="35"/>
    </location>
</feature>
<comment type="caution">
    <text evidence="7">The sequence shown here is derived from an EMBL/GenBank/DDBJ whole genome shotgun (WGS) entry which is preliminary data.</text>
</comment>
<dbReference type="Gene3D" id="1.20.1740.10">
    <property type="entry name" value="Amino acid/polyamine transporter I"/>
    <property type="match status" value="1"/>
</dbReference>
<dbReference type="PANTHER" id="PTHR42770">
    <property type="entry name" value="AMINO ACID TRANSPORTER-RELATED"/>
    <property type="match status" value="1"/>
</dbReference>
<dbReference type="PANTHER" id="PTHR42770:SF7">
    <property type="entry name" value="MEMBRANE PROTEIN"/>
    <property type="match status" value="1"/>
</dbReference>
<feature type="transmembrane region" description="Helical" evidence="6">
    <location>
        <begin position="404"/>
        <end position="423"/>
    </location>
</feature>
<keyword evidence="8" id="KW-1185">Reference proteome</keyword>
<feature type="transmembrane region" description="Helical" evidence="6">
    <location>
        <begin position="211"/>
        <end position="229"/>
    </location>
</feature>
<gene>
    <name evidence="7" type="ORF">PZE19_06305</name>
</gene>
<proteinExistence type="predicted"/>
<evidence type="ECO:0000256" key="3">
    <source>
        <dbReference type="ARBA" id="ARBA00022692"/>
    </source>
</evidence>
<reference evidence="7 8" key="1">
    <citation type="submission" date="2023-03" db="EMBL/GenBank/DDBJ databases">
        <title>Paludisphaera mucosa sp. nov. a novel planctomycete from northern fen.</title>
        <authorList>
            <person name="Ivanova A."/>
        </authorList>
    </citation>
    <scope>NUCLEOTIDE SEQUENCE [LARGE SCALE GENOMIC DNA]</scope>
    <source>
        <strain evidence="7 8">Pla2</strain>
    </source>
</reference>
<accession>A0ABT6F7B3</accession>
<feature type="transmembrane region" description="Helical" evidence="6">
    <location>
        <begin position="349"/>
        <end position="370"/>
    </location>
</feature>
<feature type="transmembrane region" description="Helical" evidence="6">
    <location>
        <begin position="168"/>
        <end position="191"/>
    </location>
</feature>
<evidence type="ECO:0000256" key="1">
    <source>
        <dbReference type="ARBA" id="ARBA00004651"/>
    </source>
</evidence>
<dbReference type="RefSeq" id="WP_277859723.1">
    <property type="nucleotide sequence ID" value="NZ_JARRAG010000001.1"/>
</dbReference>
<feature type="transmembrane region" description="Helical" evidence="6">
    <location>
        <begin position="376"/>
        <end position="392"/>
    </location>
</feature>
<feature type="transmembrane region" description="Helical" evidence="6">
    <location>
        <begin position="429"/>
        <end position="450"/>
    </location>
</feature>
<keyword evidence="4 6" id="KW-1133">Transmembrane helix</keyword>
<comment type="subcellular location">
    <subcellularLocation>
        <location evidence="1">Cell membrane</location>
        <topology evidence="1">Multi-pass membrane protein</topology>
    </subcellularLocation>
</comment>
<keyword evidence="3 6" id="KW-0812">Transmembrane</keyword>
<dbReference type="Pfam" id="PF13520">
    <property type="entry name" value="AA_permease_2"/>
    <property type="match status" value="1"/>
</dbReference>
<feature type="transmembrane region" description="Helical" evidence="6">
    <location>
        <begin position="91"/>
        <end position="119"/>
    </location>
</feature>
<name>A0ABT6F7B3_9BACT</name>
<evidence type="ECO:0000256" key="6">
    <source>
        <dbReference type="SAM" id="Phobius"/>
    </source>
</evidence>
<keyword evidence="5 6" id="KW-0472">Membrane</keyword>
<keyword evidence="2" id="KW-1003">Cell membrane</keyword>
<evidence type="ECO:0000313" key="7">
    <source>
        <dbReference type="EMBL" id="MDG3003371.1"/>
    </source>
</evidence>
<feature type="transmembrane region" description="Helical" evidence="6">
    <location>
        <begin position="139"/>
        <end position="159"/>
    </location>
</feature>